<dbReference type="FunCoup" id="G0QTW2">
    <property type="interactions" value="197"/>
</dbReference>
<dbReference type="InterPro" id="IPR042855">
    <property type="entry name" value="V_SNARE_CC"/>
</dbReference>
<protein>
    <submittedName>
        <fullName evidence="7">Synaptobrevin domain protein</fullName>
    </submittedName>
</protein>
<name>G0QTW2_ICHMU</name>
<evidence type="ECO:0000313" key="8">
    <source>
        <dbReference type="Proteomes" id="UP000008983"/>
    </source>
</evidence>
<evidence type="ECO:0000256" key="3">
    <source>
        <dbReference type="ARBA" id="ARBA00046280"/>
    </source>
</evidence>
<dbReference type="InParanoid" id="G0QTW2"/>
<dbReference type="PROSITE" id="PS50859">
    <property type="entry name" value="LONGIN"/>
    <property type="match status" value="1"/>
</dbReference>
<accession>G0QTW2</accession>
<dbReference type="InterPro" id="IPR051097">
    <property type="entry name" value="Synaptobrevin-like_transport"/>
</dbReference>
<dbReference type="OMA" id="GYTYCIV"/>
<comment type="subcellular location">
    <subcellularLocation>
        <location evidence="3">Endomembrane system</location>
        <topology evidence="3">Single-pass type IV membrane protein</topology>
    </subcellularLocation>
</comment>
<dbReference type="PANTHER" id="PTHR21136">
    <property type="entry name" value="SNARE PROTEINS"/>
    <property type="match status" value="1"/>
</dbReference>
<keyword evidence="4" id="KW-0175">Coiled coil</keyword>
<keyword evidence="2" id="KW-0472">Membrane</keyword>
<dbReference type="CDD" id="cd14824">
    <property type="entry name" value="Longin"/>
    <property type="match status" value="1"/>
</dbReference>
<dbReference type="SUPFAM" id="SSF64356">
    <property type="entry name" value="SNARE-like"/>
    <property type="match status" value="1"/>
</dbReference>
<dbReference type="SMART" id="SM01270">
    <property type="entry name" value="Longin"/>
    <property type="match status" value="1"/>
</dbReference>
<evidence type="ECO:0000259" key="6">
    <source>
        <dbReference type="PROSITE" id="PS50892"/>
    </source>
</evidence>
<dbReference type="STRING" id="857967.G0QTW2"/>
<comment type="similarity">
    <text evidence="1">Belongs to the synaptobrevin family.</text>
</comment>
<dbReference type="SUPFAM" id="SSF58038">
    <property type="entry name" value="SNARE fusion complex"/>
    <property type="match status" value="1"/>
</dbReference>
<evidence type="ECO:0000259" key="5">
    <source>
        <dbReference type="PROSITE" id="PS50859"/>
    </source>
</evidence>
<dbReference type="Gene3D" id="3.30.450.50">
    <property type="entry name" value="Longin domain"/>
    <property type="match status" value="1"/>
</dbReference>
<dbReference type="Proteomes" id="UP000008983">
    <property type="component" value="Unassembled WGS sequence"/>
</dbReference>
<dbReference type="PANTHER" id="PTHR21136:SF168">
    <property type="entry name" value="VESICLE-ASSOCIATED MEMBRANE PROTEIN 9"/>
    <property type="match status" value="1"/>
</dbReference>
<reference evidence="7 8" key="1">
    <citation type="submission" date="2011-07" db="EMBL/GenBank/DDBJ databases">
        <authorList>
            <person name="Coyne R."/>
            <person name="Brami D."/>
            <person name="Johnson J."/>
            <person name="Hostetler J."/>
            <person name="Hannick L."/>
            <person name="Clark T."/>
            <person name="Cassidy-Hanley D."/>
            <person name="Inman J."/>
        </authorList>
    </citation>
    <scope>NUCLEOTIDE SEQUENCE [LARGE SCALE GENOMIC DNA]</scope>
    <source>
        <strain evidence="7 8">G5</strain>
    </source>
</reference>
<proteinExistence type="inferred from homology"/>
<evidence type="ECO:0000313" key="7">
    <source>
        <dbReference type="EMBL" id="EGR31321.1"/>
    </source>
</evidence>
<gene>
    <name evidence="7" type="ORF">IMG5_112380</name>
</gene>
<dbReference type="GeneID" id="14907473"/>
<feature type="domain" description="V-SNARE coiled-coil homology" evidence="6">
    <location>
        <begin position="140"/>
        <end position="168"/>
    </location>
</feature>
<sequence>MSIVYAIIAKGNDTTLVDFSFLSANFEIITKNLLPKLQQNEKVTFEYNPEYMFHYINENNFTYLCISQTQFPQRIAFTFLNEIQSLFKSQFSENERLNGIQYAFKGQFEDTIKLKMVFYIYNIKLLNKKKKYYNSNPDDNLIKIKNNLNEIKSVMNDNIEKVLEKKKN</sequence>
<evidence type="ECO:0000256" key="4">
    <source>
        <dbReference type="PROSITE-ProRule" id="PRU00290"/>
    </source>
</evidence>
<organism evidence="7 8">
    <name type="scientific">Ichthyophthirius multifiliis</name>
    <name type="common">White spot disease agent</name>
    <name type="synonym">Ich</name>
    <dbReference type="NCBI Taxonomy" id="5932"/>
    <lineage>
        <taxon>Eukaryota</taxon>
        <taxon>Sar</taxon>
        <taxon>Alveolata</taxon>
        <taxon>Ciliophora</taxon>
        <taxon>Intramacronucleata</taxon>
        <taxon>Oligohymenophorea</taxon>
        <taxon>Hymenostomatida</taxon>
        <taxon>Ophryoglenina</taxon>
        <taxon>Ichthyophthirius</taxon>
    </lineage>
</organism>
<dbReference type="EMBL" id="GL983882">
    <property type="protein sequence ID" value="EGR31321.1"/>
    <property type="molecule type" value="Genomic_DNA"/>
</dbReference>
<dbReference type="OrthoDB" id="312685at2759"/>
<dbReference type="Pfam" id="PF13774">
    <property type="entry name" value="Longin"/>
    <property type="match status" value="1"/>
</dbReference>
<dbReference type="PROSITE" id="PS50892">
    <property type="entry name" value="V_SNARE"/>
    <property type="match status" value="1"/>
</dbReference>
<evidence type="ECO:0000256" key="2">
    <source>
        <dbReference type="ARBA" id="ARBA00023136"/>
    </source>
</evidence>
<dbReference type="GO" id="GO:0012505">
    <property type="term" value="C:endomembrane system"/>
    <property type="evidence" value="ECO:0007669"/>
    <property type="project" value="UniProtKB-SubCell"/>
</dbReference>
<feature type="domain" description="Longin" evidence="5">
    <location>
        <begin position="7"/>
        <end position="112"/>
    </location>
</feature>
<dbReference type="AlphaFoldDB" id="G0QTW2"/>
<dbReference type="eggNOG" id="KOG0859">
    <property type="taxonomic scope" value="Eukaryota"/>
</dbReference>
<dbReference type="RefSeq" id="XP_004034807.1">
    <property type="nucleotide sequence ID" value="XM_004034759.1"/>
</dbReference>
<keyword evidence="8" id="KW-1185">Reference proteome</keyword>
<dbReference type="InterPro" id="IPR011012">
    <property type="entry name" value="Longin-like_dom_sf"/>
</dbReference>
<dbReference type="InterPro" id="IPR010908">
    <property type="entry name" value="Longin_dom"/>
</dbReference>
<evidence type="ECO:0000256" key="1">
    <source>
        <dbReference type="ARBA" id="ARBA00008025"/>
    </source>
</evidence>